<organism evidence="8 9">
    <name type="scientific">Cafeteria roenbergensis</name>
    <name type="common">Marine flagellate</name>
    <dbReference type="NCBI Taxonomy" id="33653"/>
    <lineage>
        <taxon>Eukaryota</taxon>
        <taxon>Sar</taxon>
        <taxon>Stramenopiles</taxon>
        <taxon>Bigyra</taxon>
        <taxon>Opalozoa</taxon>
        <taxon>Bicosoecida</taxon>
        <taxon>Cafeteriaceae</taxon>
        <taxon>Cafeteria</taxon>
    </lineage>
</organism>
<protein>
    <submittedName>
        <fullName evidence="8">Uncharacterized protein</fullName>
    </submittedName>
</protein>
<dbReference type="Proteomes" id="UP000325113">
    <property type="component" value="Unassembled WGS sequence"/>
</dbReference>
<evidence type="ECO:0000313" key="8">
    <source>
        <dbReference type="EMBL" id="KAA0168153.1"/>
    </source>
</evidence>
<dbReference type="InterPro" id="IPR007919">
    <property type="entry name" value="UPF0220"/>
</dbReference>
<evidence type="ECO:0000256" key="4">
    <source>
        <dbReference type="ARBA" id="ARBA00022989"/>
    </source>
</evidence>
<keyword evidence="3 6" id="KW-0812">Transmembrane</keyword>
<feature type="transmembrane region" description="Helical" evidence="6">
    <location>
        <begin position="53"/>
        <end position="75"/>
    </location>
</feature>
<dbReference type="Pfam" id="PF05255">
    <property type="entry name" value="UPF0220"/>
    <property type="match status" value="1"/>
</dbReference>
<evidence type="ECO:0000313" key="10">
    <source>
        <dbReference type="Proteomes" id="UP000325113"/>
    </source>
</evidence>
<dbReference type="GO" id="GO:0016020">
    <property type="term" value="C:membrane"/>
    <property type="evidence" value="ECO:0007669"/>
    <property type="project" value="UniProtKB-SubCell"/>
</dbReference>
<sequence>MFGDDDLEARAARGSAISTLAGVVVGAAIWIYVDGAAMGATSSITQSVTGYSWILIVCSILAYLMINAMAWSQLIDEDSGTTTRARLFLIVAVVIQLVVLCMGGFVLGTVYLSKEHSGMVDAWGGVSIFVSNLLIALACWGQRLATLPPKDDSSIGLL</sequence>
<feature type="transmembrane region" description="Helical" evidence="6">
    <location>
        <begin position="122"/>
        <end position="140"/>
    </location>
</feature>
<dbReference type="AlphaFoldDB" id="A0A5A8DRW9"/>
<dbReference type="PANTHER" id="PTHR13180">
    <property type="entry name" value="SMALL MEMBRANE PROTEIN-RELATED"/>
    <property type="match status" value="1"/>
</dbReference>
<evidence type="ECO:0000256" key="6">
    <source>
        <dbReference type="SAM" id="Phobius"/>
    </source>
</evidence>
<accession>A0A5A8DRW9</accession>
<feature type="transmembrane region" description="Helical" evidence="6">
    <location>
        <begin position="12"/>
        <end position="33"/>
    </location>
</feature>
<reference evidence="9 10" key="1">
    <citation type="submission" date="2019-07" db="EMBL/GenBank/DDBJ databases">
        <title>Genomes of Cafeteria roenbergensis.</title>
        <authorList>
            <person name="Fischer M.G."/>
            <person name="Hackl T."/>
            <person name="Roman M."/>
        </authorList>
    </citation>
    <scope>NUCLEOTIDE SEQUENCE [LARGE SCALE GENOMIC DNA]</scope>
    <source>
        <strain evidence="7 10">Cflag</strain>
        <strain evidence="8 9">RCC970-E3</strain>
    </source>
</reference>
<comment type="caution">
    <text evidence="8">The sequence shown here is derived from an EMBL/GenBank/DDBJ whole genome shotgun (WGS) entry which is preliminary data.</text>
</comment>
<name>A0A5A8DRW9_CAFRO</name>
<evidence type="ECO:0000256" key="3">
    <source>
        <dbReference type="ARBA" id="ARBA00022692"/>
    </source>
</evidence>
<evidence type="ECO:0000313" key="7">
    <source>
        <dbReference type="EMBL" id="KAA0166275.1"/>
    </source>
</evidence>
<keyword evidence="4 6" id="KW-1133">Transmembrane helix</keyword>
<evidence type="ECO:0000256" key="2">
    <source>
        <dbReference type="ARBA" id="ARBA00005335"/>
    </source>
</evidence>
<comment type="subcellular location">
    <subcellularLocation>
        <location evidence="1">Membrane</location>
        <topology evidence="1">Multi-pass membrane protein</topology>
    </subcellularLocation>
</comment>
<dbReference type="Proteomes" id="UP000324907">
    <property type="component" value="Unassembled WGS sequence"/>
</dbReference>
<keyword evidence="5 6" id="KW-0472">Membrane</keyword>
<evidence type="ECO:0000256" key="1">
    <source>
        <dbReference type="ARBA" id="ARBA00004141"/>
    </source>
</evidence>
<feature type="transmembrane region" description="Helical" evidence="6">
    <location>
        <begin position="87"/>
        <end position="110"/>
    </location>
</feature>
<gene>
    <name evidence="8" type="ORF">FNF28_02572</name>
    <name evidence="7" type="ORF">FNF31_01501</name>
</gene>
<dbReference type="EMBL" id="VLTL01000030">
    <property type="protein sequence ID" value="KAA0168153.1"/>
    <property type="molecule type" value="Genomic_DNA"/>
</dbReference>
<comment type="similarity">
    <text evidence="2">Belongs to the UPF0220 family.</text>
</comment>
<evidence type="ECO:0000256" key="5">
    <source>
        <dbReference type="ARBA" id="ARBA00023136"/>
    </source>
</evidence>
<proteinExistence type="inferred from homology"/>
<dbReference type="EMBL" id="VLTM01000009">
    <property type="protein sequence ID" value="KAA0166275.1"/>
    <property type="molecule type" value="Genomic_DNA"/>
</dbReference>
<evidence type="ECO:0000313" key="9">
    <source>
        <dbReference type="Proteomes" id="UP000324907"/>
    </source>
</evidence>